<organismHost>
    <name type="scientific">Escherichia coli</name>
    <dbReference type="NCBI Taxonomy" id="562"/>
</organismHost>
<evidence type="ECO:0000313" key="2">
    <source>
        <dbReference type="Proteomes" id="UP000002132"/>
    </source>
</evidence>
<sequence>MITTRKCMPAAAVSQETK</sequence>
<dbReference type="GeneID" id="1261682"/>
<proteinExistence type="predicted"/>
<gene>
    <name evidence="1" type="primary">gene 45.1</name>
</gene>
<evidence type="ECO:0000313" key="1">
    <source>
        <dbReference type="EMBL" id="AAC19084.1"/>
    </source>
</evidence>
<accession>O64353</accession>
<dbReference type="RefSeq" id="NP_046941.1">
    <property type="nucleotide sequence ID" value="NC_001901.1"/>
</dbReference>
<dbReference type="Proteomes" id="UP000002132">
    <property type="component" value="Segment"/>
</dbReference>
<name>O64353_BPN15</name>
<dbReference type="EMBL" id="AF064539">
    <property type="protein sequence ID" value="AAC19084.1"/>
    <property type="molecule type" value="Genomic_DNA"/>
</dbReference>
<organism evidence="1 2">
    <name type="scientific">Escherichia phage N15</name>
    <name type="common">Bacteriophage N15</name>
    <dbReference type="NCBI Taxonomy" id="1604876"/>
    <lineage>
        <taxon>Viruses</taxon>
        <taxon>Duplodnaviria</taxon>
        <taxon>Heunggongvirae</taxon>
        <taxon>Uroviricota</taxon>
        <taxon>Caudoviricetes</taxon>
        <taxon>Ravinvirus</taxon>
        <taxon>Ravinvirus N15</taxon>
    </lineage>
</organism>
<reference evidence="1 2" key="1">
    <citation type="journal article" date="1996" name="J. Bacteriol.">
        <title>Proteins responsible for lysogenic conversion caused by coliphages N15 and phi80 are highly homologous.</title>
        <authorList>
            <person name="Vostrov A.A."/>
            <person name="Vostrukhina O.A."/>
            <person name="Svarchevsky A.N."/>
            <person name="Rybchin V.N."/>
        </authorList>
    </citation>
    <scope>NUCLEOTIDE SEQUENCE [LARGE SCALE GENOMIC DNA]</scope>
</reference>
<dbReference type="KEGG" id="vg:1261682"/>
<protein>
    <submittedName>
        <fullName evidence="1">Gp45.1</fullName>
    </submittedName>
</protein>
<reference evidence="1 2" key="2">
    <citation type="journal article" date="1996" name="J. Bacteriol.">
        <title>Characterization of the primary immunity region of the Escherichia coli linear plasmid prophage N15.</title>
        <authorList>
            <person name="Lobocka M.B."/>
            <person name="Svarchevsky A.N."/>
            <person name="Rybchin V.N."/>
            <person name="Yarmolinsky M.B."/>
        </authorList>
    </citation>
    <scope>NUCLEOTIDE SEQUENCE</scope>
</reference>
<dbReference type="PIR" id="T13132">
    <property type="entry name" value="T13132"/>
</dbReference>
<keyword evidence="2" id="KW-1185">Reference proteome</keyword>